<protein>
    <submittedName>
        <fullName evidence="1">Uncharacterized protein</fullName>
    </submittedName>
</protein>
<dbReference type="Proteomes" id="UP000801864">
    <property type="component" value="Unassembled WGS sequence"/>
</dbReference>
<proteinExistence type="predicted"/>
<keyword evidence="2" id="KW-1185">Reference proteome</keyword>
<dbReference type="EMBL" id="QLNT01000004">
    <property type="protein sequence ID" value="KAF3074987.1"/>
    <property type="molecule type" value="Genomic_DNA"/>
</dbReference>
<sequence>MVTCLADNDRQSSPRSFIILPSSAIERAQGTLGFIRSKQLATRYNAFTPTPPSDSIILIAEYLDLGTARIKNALSQQPVISIRYFEVKMEVSGVCALR</sequence>
<evidence type="ECO:0000313" key="1">
    <source>
        <dbReference type="EMBL" id="KAF3074987.1"/>
    </source>
</evidence>
<gene>
    <name evidence="1" type="ORF">CFAM422_003105</name>
</gene>
<accession>A0A9P5CHV2</accession>
<organism evidence="1 2">
    <name type="scientific">Trichoderma lentiforme</name>
    <dbReference type="NCBI Taxonomy" id="1567552"/>
    <lineage>
        <taxon>Eukaryota</taxon>
        <taxon>Fungi</taxon>
        <taxon>Dikarya</taxon>
        <taxon>Ascomycota</taxon>
        <taxon>Pezizomycotina</taxon>
        <taxon>Sordariomycetes</taxon>
        <taxon>Hypocreomycetidae</taxon>
        <taxon>Hypocreales</taxon>
        <taxon>Hypocreaceae</taxon>
        <taxon>Trichoderma</taxon>
    </lineage>
</organism>
<name>A0A9P5CHV2_9HYPO</name>
<dbReference type="AlphaFoldDB" id="A0A9P5CHV2"/>
<comment type="caution">
    <text evidence="1">The sequence shown here is derived from an EMBL/GenBank/DDBJ whole genome shotgun (WGS) entry which is preliminary data.</text>
</comment>
<reference evidence="1 2" key="1">
    <citation type="submission" date="2018-06" db="EMBL/GenBank/DDBJ databases">
        <title>Genome analysis of cellulolytic fungus Trichoderma lentiforme CFAM-422.</title>
        <authorList>
            <person name="Steindorff A.S."/>
            <person name="Formighieri E.F."/>
            <person name="Midorikawa G.E.O."/>
            <person name="Tamietti M.S."/>
            <person name="Ramos E.Z."/>
            <person name="Silva A.S."/>
            <person name="Bon E.P.S."/>
            <person name="Mendes T.D."/>
            <person name="Damaso M.C.T."/>
            <person name="Favaro L.C.L."/>
        </authorList>
    </citation>
    <scope>NUCLEOTIDE SEQUENCE [LARGE SCALE GENOMIC DNA]</scope>
    <source>
        <strain evidence="1 2">CFAM-422</strain>
    </source>
</reference>
<evidence type="ECO:0000313" key="2">
    <source>
        <dbReference type="Proteomes" id="UP000801864"/>
    </source>
</evidence>